<keyword evidence="7" id="KW-1185">Reference proteome</keyword>
<dbReference type="PANTHER" id="PTHR11988">
    <property type="entry name" value="THYROTROPH EMBRYONIC FACTOR RELATED"/>
    <property type="match status" value="1"/>
</dbReference>
<evidence type="ECO:0000256" key="5">
    <source>
        <dbReference type="ARBA" id="ARBA00023242"/>
    </source>
</evidence>
<name>A0A0L0VMS5_9BASI</name>
<dbReference type="SUPFAM" id="SSF52047">
    <property type="entry name" value="RNI-like"/>
    <property type="match status" value="1"/>
</dbReference>
<dbReference type="Gene3D" id="3.80.10.10">
    <property type="entry name" value="Ribonuclease Inhibitor"/>
    <property type="match status" value="1"/>
</dbReference>
<sequence>MASFADLPAELIHKIIVLTIYHGPACRDYYQTLHQNHHELDHNQIGAILQKPRPHLEFREYFASAPGFDEDDDNFESISTDLPQPHVSWPDGLPSNPLVVLSLVNRALRRCAQKILFENVCLKNQWQAHLFLQTLTEAYPEKEETRHTNGSIVHQDVHTIDPGDEMEIDQLSGHHDPTRLNKLARYVRSLHFEWSGPCSMGKGGARSICDIIRSCPLLEDIIIRPTFVNRCKEPILDALASRRSIKEIVIYDSFTVRPTVFRWRLDEVSTRLFSQWESLHTIEFVGLIGRSNDNSTTIPQSIVPPLLNRALRTIILTQANINEEDLSWMLKGSLESLRTLEIKEPGSGLTRLGLFKILTEYTSPDLEILKIEVHPAWHRIEMNIEGSDDPTKNLGLMDIIFKSTDSLKKLKTLYISGALVGTEFFQFLPQSIIKLAWDNCDLLEPAAFIEALSSFPKMDASIDGDTPALQWLPNLKCCSIQDHGSWRYEYREKLAKSLRLRGVCLHAACGSRHGSDFEEDSGGGSDFE</sequence>
<comment type="subcellular location">
    <subcellularLocation>
        <location evidence="1">Nucleus</location>
    </subcellularLocation>
</comment>
<evidence type="ECO:0000313" key="7">
    <source>
        <dbReference type="Proteomes" id="UP000054564"/>
    </source>
</evidence>
<keyword evidence="5" id="KW-0539">Nucleus</keyword>
<gene>
    <name evidence="6" type="ORF">PSTG_06249</name>
</gene>
<accession>A0A0L0VMS5</accession>
<dbReference type="GO" id="GO:0000978">
    <property type="term" value="F:RNA polymerase II cis-regulatory region sequence-specific DNA binding"/>
    <property type="evidence" value="ECO:0007669"/>
    <property type="project" value="TreeGrafter"/>
</dbReference>
<dbReference type="GO" id="GO:0005634">
    <property type="term" value="C:nucleus"/>
    <property type="evidence" value="ECO:0007669"/>
    <property type="project" value="UniProtKB-SubCell"/>
</dbReference>
<reference evidence="7" key="1">
    <citation type="submission" date="2014-03" db="EMBL/GenBank/DDBJ databases">
        <title>The Genome Sequence of Puccinia striiformis f. sp. tritici PST-78.</title>
        <authorList>
            <consortium name="The Broad Institute Genome Sequencing Platform"/>
            <person name="Cuomo C."/>
            <person name="Hulbert S."/>
            <person name="Chen X."/>
            <person name="Walker B."/>
            <person name="Young S.K."/>
            <person name="Zeng Q."/>
            <person name="Gargeya S."/>
            <person name="Fitzgerald M."/>
            <person name="Haas B."/>
            <person name="Abouelleil A."/>
            <person name="Alvarado L."/>
            <person name="Arachchi H.M."/>
            <person name="Berlin A.M."/>
            <person name="Chapman S.B."/>
            <person name="Goldberg J."/>
            <person name="Griggs A."/>
            <person name="Gujja S."/>
            <person name="Hansen M."/>
            <person name="Howarth C."/>
            <person name="Imamovic A."/>
            <person name="Larimer J."/>
            <person name="McCowan C."/>
            <person name="Montmayeur A."/>
            <person name="Murphy C."/>
            <person name="Neiman D."/>
            <person name="Pearson M."/>
            <person name="Priest M."/>
            <person name="Roberts A."/>
            <person name="Saif S."/>
            <person name="Shea T."/>
            <person name="Sisk P."/>
            <person name="Sykes S."/>
            <person name="Wortman J."/>
            <person name="Nusbaum C."/>
            <person name="Birren B."/>
        </authorList>
    </citation>
    <scope>NUCLEOTIDE SEQUENCE [LARGE SCALE GENOMIC DNA]</scope>
    <source>
        <strain evidence="7">race PST-78</strain>
    </source>
</reference>
<dbReference type="InterPro" id="IPR032675">
    <property type="entry name" value="LRR_dom_sf"/>
</dbReference>
<keyword evidence="4" id="KW-0804">Transcription</keyword>
<dbReference type="PANTHER" id="PTHR11988:SF27">
    <property type="entry name" value="GH27708P"/>
    <property type="match status" value="1"/>
</dbReference>
<evidence type="ECO:0000256" key="1">
    <source>
        <dbReference type="ARBA" id="ARBA00004123"/>
    </source>
</evidence>
<evidence type="ECO:0000313" key="6">
    <source>
        <dbReference type="EMBL" id="KNF00556.1"/>
    </source>
</evidence>
<protein>
    <submittedName>
        <fullName evidence="6">Uncharacterized protein</fullName>
    </submittedName>
</protein>
<comment type="caution">
    <text evidence="6">The sequence shown here is derived from an EMBL/GenBank/DDBJ whole genome shotgun (WGS) entry which is preliminary data.</text>
</comment>
<dbReference type="InterPro" id="IPR040223">
    <property type="entry name" value="PAR_bZIP"/>
</dbReference>
<keyword evidence="2" id="KW-0805">Transcription regulation</keyword>
<dbReference type="EMBL" id="AJIL01000036">
    <property type="protein sequence ID" value="KNF00556.1"/>
    <property type="molecule type" value="Genomic_DNA"/>
</dbReference>
<evidence type="ECO:0000256" key="3">
    <source>
        <dbReference type="ARBA" id="ARBA00023125"/>
    </source>
</evidence>
<keyword evidence="3" id="KW-0238">DNA-binding</keyword>
<dbReference type="AlphaFoldDB" id="A0A0L0VMS5"/>
<dbReference type="Proteomes" id="UP000054564">
    <property type="component" value="Unassembled WGS sequence"/>
</dbReference>
<organism evidence="6 7">
    <name type="scientific">Puccinia striiformis f. sp. tritici PST-78</name>
    <dbReference type="NCBI Taxonomy" id="1165861"/>
    <lineage>
        <taxon>Eukaryota</taxon>
        <taxon>Fungi</taxon>
        <taxon>Dikarya</taxon>
        <taxon>Basidiomycota</taxon>
        <taxon>Pucciniomycotina</taxon>
        <taxon>Pucciniomycetes</taxon>
        <taxon>Pucciniales</taxon>
        <taxon>Pucciniaceae</taxon>
        <taxon>Puccinia</taxon>
    </lineage>
</organism>
<evidence type="ECO:0000256" key="4">
    <source>
        <dbReference type="ARBA" id="ARBA00023163"/>
    </source>
</evidence>
<dbReference type="GO" id="GO:0000981">
    <property type="term" value="F:DNA-binding transcription factor activity, RNA polymerase II-specific"/>
    <property type="evidence" value="ECO:0007669"/>
    <property type="project" value="TreeGrafter"/>
</dbReference>
<evidence type="ECO:0000256" key="2">
    <source>
        <dbReference type="ARBA" id="ARBA00023015"/>
    </source>
</evidence>
<proteinExistence type="predicted"/>